<sequence>MCDLAPNWEKAFYRFRAEEARYGSNASYIIGTDVFLVGALKQAVFYSRMNDFGAMLLKELGKSQGVFLLTIDAEFNYDIKFEWSDLHRWEITKLDGGTGLPKEN</sequence>
<name>A0A2S5DFU7_9NEIS</name>
<organism evidence="1 2">
    <name type="scientific">Chromobacterium alticapitis</name>
    <dbReference type="NCBI Taxonomy" id="2073169"/>
    <lineage>
        <taxon>Bacteria</taxon>
        <taxon>Pseudomonadati</taxon>
        <taxon>Pseudomonadota</taxon>
        <taxon>Betaproteobacteria</taxon>
        <taxon>Neisseriales</taxon>
        <taxon>Chromobacteriaceae</taxon>
        <taxon>Chromobacterium</taxon>
    </lineage>
</organism>
<gene>
    <name evidence="1" type="ORF">C2I19_11420</name>
</gene>
<keyword evidence="2" id="KW-1185">Reference proteome</keyword>
<proteinExistence type="predicted"/>
<comment type="caution">
    <text evidence="1">The sequence shown here is derived from an EMBL/GenBank/DDBJ whole genome shotgun (WGS) entry which is preliminary data.</text>
</comment>
<dbReference type="Proteomes" id="UP000237082">
    <property type="component" value="Unassembled WGS sequence"/>
</dbReference>
<accession>A0A2S5DFU7</accession>
<evidence type="ECO:0000313" key="1">
    <source>
        <dbReference type="EMBL" id="POZ61867.1"/>
    </source>
</evidence>
<dbReference type="AlphaFoldDB" id="A0A2S5DFU7"/>
<reference evidence="2" key="1">
    <citation type="submission" date="2018-02" db="EMBL/GenBank/DDBJ databases">
        <authorList>
            <person name="O'Hara-Hanley K."/>
            <person name="Soby S."/>
        </authorList>
    </citation>
    <scope>NUCLEOTIDE SEQUENCE [LARGE SCALE GENOMIC DNA]</scope>
    <source>
        <strain evidence="2">MWU14-2602</strain>
    </source>
</reference>
<dbReference type="EMBL" id="PQWB01000044">
    <property type="protein sequence ID" value="POZ61867.1"/>
    <property type="molecule type" value="Genomic_DNA"/>
</dbReference>
<evidence type="ECO:0000313" key="2">
    <source>
        <dbReference type="Proteomes" id="UP000237082"/>
    </source>
</evidence>
<protein>
    <submittedName>
        <fullName evidence="1">Uncharacterized protein</fullName>
    </submittedName>
</protein>